<organism evidence="1 2">
    <name type="scientific">Solanum commersonii</name>
    <name type="common">Commerson's wild potato</name>
    <name type="synonym">Commerson's nightshade</name>
    <dbReference type="NCBI Taxonomy" id="4109"/>
    <lineage>
        <taxon>Eukaryota</taxon>
        <taxon>Viridiplantae</taxon>
        <taxon>Streptophyta</taxon>
        <taxon>Embryophyta</taxon>
        <taxon>Tracheophyta</taxon>
        <taxon>Spermatophyta</taxon>
        <taxon>Magnoliopsida</taxon>
        <taxon>eudicotyledons</taxon>
        <taxon>Gunneridae</taxon>
        <taxon>Pentapetalae</taxon>
        <taxon>asterids</taxon>
        <taxon>lamiids</taxon>
        <taxon>Solanales</taxon>
        <taxon>Solanaceae</taxon>
        <taxon>Solanoideae</taxon>
        <taxon>Solaneae</taxon>
        <taxon>Solanum</taxon>
    </lineage>
</organism>
<accession>A0A9J5Z103</accession>
<dbReference type="Pfam" id="PF00574">
    <property type="entry name" value="CLP_protease"/>
    <property type="match status" value="1"/>
</dbReference>
<comment type="caution">
    <text evidence="1">The sequence shown here is derived from an EMBL/GenBank/DDBJ whole genome shotgun (WGS) entry which is preliminary data.</text>
</comment>
<dbReference type="InterPro" id="IPR023562">
    <property type="entry name" value="ClpP/TepA"/>
</dbReference>
<dbReference type="OrthoDB" id="1882605at2759"/>
<dbReference type="Gene3D" id="3.90.226.10">
    <property type="entry name" value="2-enoyl-CoA Hydratase, Chain A, domain 1"/>
    <property type="match status" value="1"/>
</dbReference>
<proteinExistence type="predicted"/>
<dbReference type="EMBL" id="JACXVP010000005">
    <property type="protein sequence ID" value="KAG5606569.1"/>
    <property type="molecule type" value="Genomic_DNA"/>
</dbReference>
<sequence>MMHQHASGVYMAQVGEFVLEVKELLKPRETLTRVYAQRTGNPLWVVSEDMERGIFISTTEAQDYGNVDLVASL</sequence>
<reference evidence="1 2" key="1">
    <citation type="submission" date="2020-09" db="EMBL/GenBank/DDBJ databases">
        <title>De no assembly of potato wild relative species, Solanum commersonii.</title>
        <authorList>
            <person name="Cho K."/>
        </authorList>
    </citation>
    <scope>NUCLEOTIDE SEQUENCE [LARGE SCALE GENOMIC DNA]</scope>
    <source>
        <strain evidence="1">LZ3.2</strain>
        <tissue evidence="1">Leaf</tissue>
    </source>
</reference>
<dbReference type="PANTHER" id="PTHR48481:SF1">
    <property type="entry name" value="ATP-DEPENDENT CLP PROTEASE PROTEOLYTIC SUBUNIT"/>
    <property type="match status" value="1"/>
</dbReference>
<keyword evidence="2" id="KW-1185">Reference proteome</keyword>
<gene>
    <name evidence="1" type="ORF">H5410_028061</name>
</gene>
<dbReference type="Proteomes" id="UP000824120">
    <property type="component" value="Chromosome 5"/>
</dbReference>
<dbReference type="AlphaFoldDB" id="A0A9J5Z103"/>
<protein>
    <recommendedName>
        <fullName evidence="3">Clp protease proteolytic subunit</fullName>
    </recommendedName>
</protein>
<dbReference type="InterPro" id="IPR029045">
    <property type="entry name" value="ClpP/crotonase-like_dom_sf"/>
</dbReference>
<dbReference type="PANTHER" id="PTHR48481">
    <property type="entry name" value="ATP-DEPENDENT CLP PROTEASE PROTEOLYTIC SUBUNIT"/>
    <property type="match status" value="1"/>
</dbReference>
<evidence type="ECO:0000313" key="1">
    <source>
        <dbReference type="EMBL" id="KAG5606569.1"/>
    </source>
</evidence>
<name>A0A9J5Z103_SOLCO</name>
<dbReference type="SUPFAM" id="SSF52096">
    <property type="entry name" value="ClpP/crotonase"/>
    <property type="match status" value="1"/>
</dbReference>
<evidence type="ECO:0000313" key="2">
    <source>
        <dbReference type="Proteomes" id="UP000824120"/>
    </source>
</evidence>
<evidence type="ECO:0008006" key="3">
    <source>
        <dbReference type="Google" id="ProtNLM"/>
    </source>
</evidence>